<keyword evidence="6 8" id="KW-0949">S-adenosyl-L-methionine</keyword>
<comment type="caution">
    <text evidence="10">The sequence shown here is derived from an EMBL/GenBank/DDBJ whole genome shotgun (WGS) entry which is preliminary data.</text>
</comment>
<accession>A0ABQ6A079</accession>
<dbReference type="InterPro" id="IPR050602">
    <property type="entry name" value="Malonyl-ACP_OMT"/>
</dbReference>
<evidence type="ECO:0000256" key="1">
    <source>
        <dbReference type="ARBA" id="ARBA00000852"/>
    </source>
</evidence>
<dbReference type="PANTHER" id="PTHR13090:SF1">
    <property type="entry name" value="ARGININE-HYDROXYLASE NDUFAF5, MITOCHONDRIAL"/>
    <property type="match status" value="1"/>
</dbReference>
<dbReference type="EC" id="2.1.1.197" evidence="3 8"/>
<sequence length="273" mass="30936">MFKPQEKQRVAASFSQAATTYDSFADLQRAVGTRLLSLLPEELLPEKVQQPLNSKTINNWLDLGCGTGHFAGQLQKQWPKALGIGLDLAEGMLQFSRLRYPPIHYLCADAEHLPLADNSQDLIFSSLALQWCPDFSAVLNEIKRVLKPGGLLLFSSIADGSLVELNKSWQAVDAKKHVNQFRTFKNYTNLVSSSDLEMIDLHCYQHIYHYEKVRDLTHELKYLGANHIQTGRAQGLVGRKGFQRFLNTYETYRQPQGLPATWQVVYGVLRKGE</sequence>
<evidence type="ECO:0000259" key="9">
    <source>
        <dbReference type="Pfam" id="PF08241"/>
    </source>
</evidence>
<evidence type="ECO:0000256" key="7">
    <source>
        <dbReference type="ARBA" id="ARBA00022756"/>
    </source>
</evidence>
<evidence type="ECO:0000256" key="4">
    <source>
        <dbReference type="ARBA" id="ARBA00022603"/>
    </source>
</evidence>
<protein>
    <recommendedName>
        <fullName evidence="3 8">Malonyl-[acyl-carrier protein] O-methyltransferase</fullName>
        <shortName evidence="8">Malonyl-ACP O-methyltransferase</shortName>
        <ecNumber evidence="3 8">2.1.1.197</ecNumber>
    </recommendedName>
    <alternativeName>
        <fullName evidence="8">Biotin synthesis protein BioC</fullName>
    </alternativeName>
</protein>
<comment type="similarity">
    <text evidence="8">Belongs to the methyltransferase superfamily.</text>
</comment>
<proteinExistence type="inferred from homology"/>
<comment type="pathway">
    <text evidence="2 8">Cofactor biosynthesis; biotin biosynthesis.</text>
</comment>
<keyword evidence="7 8" id="KW-0093">Biotin biosynthesis</keyword>
<evidence type="ECO:0000256" key="6">
    <source>
        <dbReference type="ARBA" id="ARBA00022691"/>
    </source>
</evidence>
<dbReference type="InterPro" id="IPR029063">
    <property type="entry name" value="SAM-dependent_MTases_sf"/>
</dbReference>
<comment type="catalytic activity">
    <reaction evidence="1 8">
        <text>malonyl-[ACP] + S-adenosyl-L-methionine = malonyl-[ACP] methyl ester + S-adenosyl-L-homocysteine</text>
        <dbReference type="Rhea" id="RHEA:17105"/>
        <dbReference type="Rhea" id="RHEA-COMP:9623"/>
        <dbReference type="Rhea" id="RHEA-COMP:9954"/>
        <dbReference type="ChEBI" id="CHEBI:57856"/>
        <dbReference type="ChEBI" id="CHEBI:59789"/>
        <dbReference type="ChEBI" id="CHEBI:78449"/>
        <dbReference type="ChEBI" id="CHEBI:78845"/>
        <dbReference type="EC" id="2.1.1.197"/>
    </reaction>
</comment>
<keyword evidence="11" id="KW-1185">Reference proteome</keyword>
<dbReference type="NCBIfam" id="TIGR02072">
    <property type="entry name" value="BioC"/>
    <property type="match status" value="1"/>
</dbReference>
<keyword evidence="5 8" id="KW-0808">Transferase</keyword>
<comment type="function">
    <text evidence="8">Converts the free carboxyl group of a malonyl-thioester to its methyl ester by transfer of a methyl group from S-adenosyl-L-methionine (SAM). It allows to synthesize pimeloyl-ACP via the fatty acid synthetic pathway.</text>
</comment>
<evidence type="ECO:0000256" key="3">
    <source>
        <dbReference type="ARBA" id="ARBA00012327"/>
    </source>
</evidence>
<dbReference type="InterPro" id="IPR013216">
    <property type="entry name" value="Methyltransf_11"/>
</dbReference>
<evidence type="ECO:0000256" key="2">
    <source>
        <dbReference type="ARBA" id="ARBA00004746"/>
    </source>
</evidence>
<gene>
    <name evidence="8 10" type="primary">bioC</name>
    <name evidence="10" type="ORF">GCM10007878_24260</name>
</gene>
<dbReference type="Gene3D" id="3.40.50.150">
    <property type="entry name" value="Vaccinia Virus protein VP39"/>
    <property type="match status" value="1"/>
</dbReference>
<dbReference type="SUPFAM" id="SSF53335">
    <property type="entry name" value="S-adenosyl-L-methionine-dependent methyltransferases"/>
    <property type="match status" value="1"/>
</dbReference>
<dbReference type="PANTHER" id="PTHR13090">
    <property type="entry name" value="ARGININE-HYDROXYLASE NDUFAF5, MITOCHONDRIAL"/>
    <property type="match status" value="1"/>
</dbReference>
<reference evidence="11" key="1">
    <citation type="journal article" date="2019" name="Int. J. Syst. Evol. Microbiol.">
        <title>The Global Catalogue of Microorganisms (GCM) 10K type strain sequencing project: providing services to taxonomists for standard genome sequencing and annotation.</title>
        <authorList>
            <consortium name="The Broad Institute Genomics Platform"/>
            <consortium name="The Broad Institute Genome Sequencing Center for Infectious Disease"/>
            <person name="Wu L."/>
            <person name="Ma J."/>
        </authorList>
    </citation>
    <scope>NUCLEOTIDE SEQUENCE [LARGE SCALE GENOMIC DNA]</scope>
    <source>
        <strain evidence="11">NBRC 100033</strain>
    </source>
</reference>
<dbReference type="EMBL" id="BSOR01000041">
    <property type="protein sequence ID" value="GLR64988.1"/>
    <property type="molecule type" value="Genomic_DNA"/>
</dbReference>
<organism evidence="10 11">
    <name type="scientific">Marinospirillum insulare</name>
    <dbReference type="NCBI Taxonomy" id="217169"/>
    <lineage>
        <taxon>Bacteria</taxon>
        <taxon>Pseudomonadati</taxon>
        <taxon>Pseudomonadota</taxon>
        <taxon>Gammaproteobacteria</taxon>
        <taxon>Oceanospirillales</taxon>
        <taxon>Oceanospirillaceae</taxon>
        <taxon>Marinospirillum</taxon>
    </lineage>
</organism>
<name>A0ABQ6A079_9GAMM</name>
<evidence type="ECO:0000313" key="11">
    <source>
        <dbReference type="Proteomes" id="UP001156682"/>
    </source>
</evidence>
<dbReference type="CDD" id="cd02440">
    <property type="entry name" value="AdoMet_MTases"/>
    <property type="match status" value="1"/>
</dbReference>
<evidence type="ECO:0000256" key="8">
    <source>
        <dbReference type="HAMAP-Rule" id="MF_00835"/>
    </source>
</evidence>
<evidence type="ECO:0000256" key="5">
    <source>
        <dbReference type="ARBA" id="ARBA00022679"/>
    </source>
</evidence>
<dbReference type="InterPro" id="IPR011814">
    <property type="entry name" value="BioC"/>
</dbReference>
<dbReference type="Pfam" id="PF08241">
    <property type="entry name" value="Methyltransf_11"/>
    <property type="match status" value="1"/>
</dbReference>
<dbReference type="Proteomes" id="UP001156682">
    <property type="component" value="Unassembled WGS sequence"/>
</dbReference>
<feature type="domain" description="Methyltransferase type 11" evidence="9">
    <location>
        <begin position="61"/>
        <end position="154"/>
    </location>
</feature>
<dbReference type="RefSeq" id="WP_027851457.1">
    <property type="nucleotide sequence ID" value="NZ_BSOR01000041.1"/>
</dbReference>
<keyword evidence="4 8" id="KW-0489">Methyltransferase</keyword>
<evidence type="ECO:0000313" key="10">
    <source>
        <dbReference type="EMBL" id="GLR64988.1"/>
    </source>
</evidence>
<dbReference type="HAMAP" id="MF_00835">
    <property type="entry name" value="BioC"/>
    <property type="match status" value="1"/>
</dbReference>